<comment type="caution">
    <text evidence="2">The sequence shown here is derived from an EMBL/GenBank/DDBJ whole genome shotgun (WGS) entry which is preliminary data.</text>
</comment>
<dbReference type="EMBL" id="JACVVK020000224">
    <property type="protein sequence ID" value="KAK7483617.1"/>
    <property type="molecule type" value="Genomic_DNA"/>
</dbReference>
<gene>
    <name evidence="2" type="ORF">BaRGS_00025170</name>
</gene>
<feature type="compositionally biased region" description="Basic and acidic residues" evidence="1">
    <location>
        <begin position="11"/>
        <end position="38"/>
    </location>
</feature>
<evidence type="ECO:0000313" key="3">
    <source>
        <dbReference type="Proteomes" id="UP001519460"/>
    </source>
</evidence>
<sequence>MGRGDGLRPTGRRDQVVDKAEEMGRGDGLRPTGRRDQVSGDTDQIMSEVDRPTIEEGLGQVMREEYTGVPDGNYRDTQI</sequence>
<reference evidence="2 3" key="1">
    <citation type="journal article" date="2023" name="Sci. Data">
        <title>Genome assembly of the Korean intertidal mud-creeper Batillaria attramentaria.</title>
        <authorList>
            <person name="Patra A.K."/>
            <person name="Ho P.T."/>
            <person name="Jun S."/>
            <person name="Lee S.J."/>
            <person name="Kim Y."/>
            <person name="Won Y.J."/>
        </authorList>
    </citation>
    <scope>NUCLEOTIDE SEQUENCE [LARGE SCALE GENOMIC DNA]</scope>
    <source>
        <strain evidence="2">Wonlab-2016</strain>
    </source>
</reference>
<evidence type="ECO:0000256" key="1">
    <source>
        <dbReference type="SAM" id="MobiDB-lite"/>
    </source>
</evidence>
<dbReference type="Proteomes" id="UP001519460">
    <property type="component" value="Unassembled WGS sequence"/>
</dbReference>
<organism evidence="2 3">
    <name type="scientific">Batillaria attramentaria</name>
    <dbReference type="NCBI Taxonomy" id="370345"/>
    <lineage>
        <taxon>Eukaryota</taxon>
        <taxon>Metazoa</taxon>
        <taxon>Spiralia</taxon>
        <taxon>Lophotrochozoa</taxon>
        <taxon>Mollusca</taxon>
        <taxon>Gastropoda</taxon>
        <taxon>Caenogastropoda</taxon>
        <taxon>Sorbeoconcha</taxon>
        <taxon>Cerithioidea</taxon>
        <taxon>Batillariidae</taxon>
        <taxon>Batillaria</taxon>
    </lineage>
</organism>
<accession>A0ABD0K9A1</accession>
<proteinExistence type="predicted"/>
<keyword evidence="3" id="KW-1185">Reference proteome</keyword>
<protein>
    <submittedName>
        <fullName evidence="2">Uncharacterized protein</fullName>
    </submittedName>
</protein>
<name>A0ABD0K9A1_9CAEN</name>
<dbReference type="AlphaFoldDB" id="A0ABD0K9A1"/>
<feature type="region of interest" description="Disordered" evidence="1">
    <location>
        <begin position="1"/>
        <end position="45"/>
    </location>
</feature>
<evidence type="ECO:0000313" key="2">
    <source>
        <dbReference type="EMBL" id="KAK7483617.1"/>
    </source>
</evidence>